<evidence type="ECO:0000313" key="5">
    <source>
        <dbReference type="Proteomes" id="UP000777482"/>
    </source>
</evidence>
<dbReference type="Pfam" id="PF00293">
    <property type="entry name" value="NUDIX"/>
    <property type="match status" value="1"/>
</dbReference>
<comment type="function">
    <text evidence="1">Component of the RIX1 complex required for processing of ITS2 sequences from 35S pre-rRNA.</text>
</comment>
<dbReference type="FunFam" id="3.90.79.10:FF:000019">
    <property type="entry name" value="Thiamin pyrophosphokinase, putative"/>
    <property type="match status" value="1"/>
</dbReference>
<dbReference type="Gene3D" id="3.90.79.10">
    <property type="entry name" value="Nucleoside Triphosphate Pyrophosphohydrolase"/>
    <property type="match status" value="1"/>
</dbReference>
<evidence type="ECO:0000259" key="3">
    <source>
        <dbReference type="PROSITE" id="PS51462"/>
    </source>
</evidence>
<name>A0A9P7B465_RHOMI</name>
<feature type="domain" description="Nudix hydrolase" evidence="3">
    <location>
        <begin position="1152"/>
        <end position="1316"/>
    </location>
</feature>
<dbReference type="InterPro" id="IPR000086">
    <property type="entry name" value="NUDIX_hydrolase_dom"/>
</dbReference>
<dbReference type="GO" id="GO:0044715">
    <property type="term" value="F:8-oxo-dGDP phosphatase activity"/>
    <property type="evidence" value="ECO:0007669"/>
    <property type="project" value="TreeGrafter"/>
</dbReference>
<protein>
    <recommendedName>
        <fullName evidence="3">Nudix hydrolase domain-containing protein</fullName>
    </recommendedName>
</protein>
<sequence>MKAKLKLGKGKQLAQNATDTSIASKGISLPSQSLSTAGSKGSEPTSRRNLTLAELLIQSRHYSTPVKRQALQEALELVTAHPHLIQQHLLGLTTSLAHLVADPSASVRSLVRQLVHQLASQLPRASFVQVCAPPIVLYTLAALSALEDPIRIDALRLVDLLLQAIPAELVRGFDPHGAVLSPSDDEKDDSVTGPRILDSLLSLLKVRRNDQVEGATSGAATLSDLSPEARLAVLSTLEAFLAAAAASQRASSSSPASSGTDAWYLAGAFSSPEAFQDFLASSSSHHGGGSSSSSSSRCRPIEPYAALANVHANDQFALNSLGLLTPPTTPTATSTSATKKPSLLALLHPTLLSSFLDSAPTALNPSAAATGPSSGGDHLATVTAVVAVARQLFTSELSGNGQNSTPTQATRRMLLAFLTHASPYFPFGADVLASSSSRPTAAQQASEAKFLSLNLAFAELSSLLVLSDRKISTTNEQEAQAANKKGKARRRKVESDKGGGVEAVVLDRVQEWVVQALRGELTSSSSPMGTPLSPSAFESLAPTLWALLNQSDPARSTEVFSAVVDYFTRQQTNASVDGRTGEAKRRAGEFIARCVLIHSSPSYIAPFDLEPLASKLPATLSPNAKDTKTNALARWLVALPKYLWELGNTAADLPPREAEIELVLSVLLKLVQQGERGLIPRATLESLSPLLTPFFHLVHPKTHASHPGPFTRLDPSTSSASRHALDLVCRRGGSAEMGVAPRSVDGSVARGATPTLDVDFQHDDECERRPSARRSTDALPVQRNVSRAAMESPTPSLRELEDAYDLLPPGPMLPLPPGVYTLLPLAEQCDNLDLPTERVWDNHACKRRWDEHVARRQPVVHTEDSALADDDDDDDEEDDDSENTADEFLTPFFVALPSPPLGTPASSTPARRRSSAAASQRPAFSAMTPVTPSGPSPLTAAPPSNSTTLSSQPIGFLRPRIVRALIEDNRRLISMNCKPVWAFSPPIAFPPPPAKTPERRRSSVARSRSASVKMTRTQSFYEGDSTSGLNLDDVLRGLKAMSLSSSSGPYAVGFEEWVNAEGPEARREHMDRIVRGWKAKGLFPECLGGWRDEEYVVYAPGAGRGVPATFRGPQQGDANPLPGSNEAFRMERSACSLFGVTTFGVHCTGERNGRRGSGDYTITDCVSRTTAYVEEQDDQPMRIWVPKRSPNKQTWPSMLDNSVAGGITAGDLPRKSVIRECAEEASLDPEFVAQRVRQTNVITYNYRTAEGWLSPEVQYCFDLKLPDPESEEGGVVLTTNPDDGEVESFSLMTVEQVVENMVAGNFKPNCALVLLDFFIRHGLLTSESDTRFLDIVSHLHRPMSLPGPA</sequence>
<dbReference type="SUPFAM" id="SSF55811">
    <property type="entry name" value="Nudix"/>
    <property type="match status" value="1"/>
</dbReference>
<feature type="compositionally biased region" description="Low complexity" evidence="2">
    <location>
        <begin position="904"/>
        <end position="926"/>
    </location>
</feature>
<dbReference type="Proteomes" id="UP000777482">
    <property type="component" value="Unassembled WGS sequence"/>
</dbReference>
<dbReference type="Pfam" id="PF12333">
    <property type="entry name" value="Ipi1_N"/>
    <property type="match status" value="1"/>
</dbReference>
<evidence type="ECO:0000256" key="1">
    <source>
        <dbReference type="ARBA" id="ARBA00002355"/>
    </source>
</evidence>
<dbReference type="PROSITE" id="PS51462">
    <property type="entry name" value="NUDIX"/>
    <property type="match status" value="1"/>
</dbReference>
<dbReference type="InterPro" id="IPR024679">
    <property type="entry name" value="Ipi1_N"/>
</dbReference>
<dbReference type="PANTHER" id="PTHR13622">
    <property type="entry name" value="THIAMIN PYROPHOSPHOKINASE"/>
    <property type="match status" value="1"/>
</dbReference>
<dbReference type="PANTHER" id="PTHR13622:SF8">
    <property type="entry name" value="THIAMIN PYROPHOSPHOKINASE 1"/>
    <property type="match status" value="1"/>
</dbReference>
<feature type="compositionally biased region" description="Acidic residues" evidence="2">
    <location>
        <begin position="866"/>
        <end position="885"/>
    </location>
</feature>
<feature type="compositionally biased region" description="Basic and acidic residues" evidence="2">
    <location>
        <begin position="767"/>
        <end position="776"/>
    </location>
</feature>
<proteinExistence type="predicted"/>
<dbReference type="CDD" id="cd03676">
    <property type="entry name" value="NUDIX_Tnr3_like"/>
    <property type="match status" value="1"/>
</dbReference>
<dbReference type="EMBL" id="PUHQ01000068">
    <property type="protein sequence ID" value="KAG0658310.1"/>
    <property type="molecule type" value="Genomic_DNA"/>
</dbReference>
<feature type="compositionally biased region" description="Polar residues" evidence="2">
    <location>
        <begin position="942"/>
        <end position="952"/>
    </location>
</feature>
<organism evidence="4 5">
    <name type="scientific">Rhodotorula mucilaginosa</name>
    <name type="common">Yeast</name>
    <name type="synonym">Rhodotorula rubra</name>
    <dbReference type="NCBI Taxonomy" id="5537"/>
    <lineage>
        <taxon>Eukaryota</taxon>
        <taxon>Fungi</taxon>
        <taxon>Dikarya</taxon>
        <taxon>Basidiomycota</taxon>
        <taxon>Pucciniomycotina</taxon>
        <taxon>Microbotryomycetes</taxon>
        <taxon>Sporidiobolales</taxon>
        <taxon>Sporidiobolaceae</taxon>
        <taxon>Rhodotorula</taxon>
    </lineage>
</organism>
<evidence type="ECO:0000313" key="4">
    <source>
        <dbReference type="EMBL" id="KAG0658310.1"/>
    </source>
</evidence>
<accession>A0A9P7B465</accession>
<comment type="caution">
    <text evidence="4">The sequence shown here is derived from an EMBL/GenBank/DDBJ whole genome shotgun (WGS) entry which is preliminary data.</text>
</comment>
<feature type="region of interest" description="Disordered" evidence="2">
    <location>
        <begin position="767"/>
        <end position="797"/>
    </location>
</feature>
<dbReference type="InterPro" id="IPR015797">
    <property type="entry name" value="NUDIX_hydrolase-like_dom_sf"/>
</dbReference>
<dbReference type="InterPro" id="IPR016024">
    <property type="entry name" value="ARM-type_fold"/>
</dbReference>
<gene>
    <name evidence="4" type="ORF">C6P46_005861</name>
</gene>
<reference evidence="4 5" key="1">
    <citation type="submission" date="2020-11" db="EMBL/GenBank/DDBJ databases">
        <title>Kefir isolates.</title>
        <authorList>
            <person name="Marcisauskas S."/>
            <person name="Kim Y."/>
            <person name="Blasche S."/>
        </authorList>
    </citation>
    <scope>NUCLEOTIDE SEQUENCE [LARGE SCALE GENOMIC DNA]</scope>
    <source>
        <strain evidence="4 5">KR</strain>
    </source>
</reference>
<feature type="region of interest" description="Disordered" evidence="2">
    <location>
        <begin position="856"/>
        <end position="952"/>
    </location>
</feature>
<evidence type="ECO:0000256" key="2">
    <source>
        <dbReference type="SAM" id="MobiDB-lite"/>
    </source>
</evidence>
<dbReference type="OrthoDB" id="10261522at2759"/>
<keyword evidence="5" id="KW-1185">Reference proteome</keyword>
<dbReference type="SUPFAM" id="SSF48371">
    <property type="entry name" value="ARM repeat"/>
    <property type="match status" value="1"/>
</dbReference>